<evidence type="ECO:0000313" key="1">
    <source>
        <dbReference type="Proteomes" id="UP000887576"/>
    </source>
</evidence>
<name>A0AC34REM9_9BILA</name>
<sequence>MATNRNAKREVEIRKRVQVAVLKKPDAVKNAEDQPSEFERDTKVEDEEDPEVIKLMEKIKPAPGYDKKRNYSEIVVGAESFLLSLDKKTQNYLEVKPSCLDGLTPEEEEDLRYLGAEIIETMVYLLKLPMIVGETACIFFQRFYGIQSFVKHPFEHIVMASVLLATKVEEDYRRPREIITVFDRLKKMYMRRSDKTVLLSTLKIDSHYVLLKNNIVTAERRLLFNLGFVCQIKHPHGYIFVYLRTLALSDNERLLNAAWASMNDCMKTDLFLRYFPKTIAAACIVRTCRKNNPEFELPVIDGFHWYEVFSVSSRDVEHIIEVLDKLYERQHAPDWNKLLTSVAEARKKKFGIEKVVKLTDEETKKAINEEEEEKKENGNVKSYSKKLAGSSERRKRPRSRSKERKHDKYRERDRKDRVKDYRDRDRHDRDRKDRRRSRSKDRKDERKSRDKDYRREHSRDRRRRSRSRSPVKSRSQKV</sequence>
<organism evidence="1 2">
    <name type="scientific">Panagrolaimus sp. JU765</name>
    <dbReference type="NCBI Taxonomy" id="591449"/>
    <lineage>
        <taxon>Eukaryota</taxon>
        <taxon>Metazoa</taxon>
        <taxon>Ecdysozoa</taxon>
        <taxon>Nematoda</taxon>
        <taxon>Chromadorea</taxon>
        <taxon>Rhabditida</taxon>
        <taxon>Tylenchina</taxon>
        <taxon>Panagrolaimomorpha</taxon>
        <taxon>Panagrolaimoidea</taxon>
        <taxon>Panagrolaimidae</taxon>
        <taxon>Panagrolaimus</taxon>
    </lineage>
</organism>
<dbReference type="Proteomes" id="UP000887576">
    <property type="component" value="Unplaced"/>
</dbReference>
<proteinExistence type="predicted"/>
<accession>A0AC34REM9</accession>
<reference evidence="2" key="1">
    <citation type="submission" date="2022-11" db="UniProtKB">
        <authorList>
            <consortium name="WormBaseParasite"/>
        </authorList>
    </citation>
    <scope>IDENTIFICATION</scope>
</reference>
<protein>
    <submittedName>
        <fullName evidence="2">Cyclin-like domain-containing protein</fullName>
    </submittedName>
</protein>
<evidence type="ECO:0000313" key="2">
    <source>
        <dbReference type="WBParaSite" id="JU765_v2.g6079.t1"/>
    </source>
</evidence>
<dbReference type="WBParaSite" id="JU765_v2.g6079.t1">
    <property type="protein sequence ID" value="JU765_v2.g6079.t1"/>
    <property type="gene ID" value="JU765_v2.g6079"/>
</dbReference>